<name>A0AA40A9F4_9PEZI</name>
<dbReference type="InterPro" id="IPR010730">
    <property type="entry name" value="HET"/>
</dbReference>
<feature type="domain" description="Heterokaryon incompatibility" evidence="1">
    <location>
        <begin position="66"/>
        <end position="221"/>
    </location>
</feature>
<dbReference type="EMBL" id="JAUKUA010000005">
    <property type="protein sequence ID" value="KAK0711732.1"/>
    <property type="molecule type" value="Genomic_DNA"/>
</dbReference>
<accession>A0AA40A9F4</accession>
<dbReference type="Pfam" id="PF26639">
    <property type="entry name" value="Het-6_barrel"/>
    <property type="match status" value="1"/>
</dbReference>
<dbReference type="Proteomes" id="UP001172102">
    <property type="component" value="Unassembled WGS sequence"/>
</dbReference>
<sequence length="611" mass="68960">MASTTCVRLLGCGLWPQIPKTSLYVQVPFSDATSEIRLLTVQPAAKPAAPIRCQLSVVDLAHPGDYEGLSYHWGEVTDDYISVNGRKILVGGNLFNALKHLRYRDRPRVLWVDAICIDQESNDAGGEKCKQIPLMRRIYQQSTQTIAWFGLYHNVHILSRFVEKLLQSKRRLSHKLESGAYYPTPSDFEEYRIPSADHGGYRALADFLSTSWTERVWVIQEAAVARRVTIQCGDHAFPFKDIARAALFTFTLAIKDFNPGTQFKSTWAECTKQKLGQRGTLLSLVMRHWLSEASKYHHDKIYALCGLARDAGPDGLDIRFDYTKPWEEAYTDFARSVLATYGNLDIFSALTTMKRLSWELPTWTPDWRVASYKNNTLIYRRPEPPPEPGPIRVLFAAAKTSVSCPQFSPDGRRVRLSGFILDTIVAAGDIRPDKFTPLKIVRNLTHWRDYIAQCETKEHYQHTGQPMTDAFYETITMNNARGFLQDPPSDYSTFNRHLNALKVKSECCQDITEGGSNPTWEAFVRSTVISASGASVNRRLVRTRNGYLGLVPEESGVLGHIALFEGGALPIVIRASTRVSGCWEVVGDAYVHGVMMGEAFDESRCSDFWFV</sequence>
<reference evidence="2" key="1">
    <citation type="submission" date="2023-06" db="EMBL/GenBank/DDBJ databases">
        <title>Genome-scale phylogeny and comparative genomics of the fungal order Sordariales.</title>
        <authorList>
            <consortium name="Lawrence Berkeley National Laboratory"/>
            <person name="Hensen N."/>
            <person name="Bonometti L."/>
            <person name="Westerberg I."/>
            <person name="Brannstrom I.O."/>
            <person name="Guillou S."/>
            <person name="Cros-Aarteil S."/>
            <person name="Calhoun S."/>
            <person name="Haridas S."/>
            <person name="Kuo A."/>
            <person name="Mondo S."/>
            <person name="Pangilinan J."/>
            <person name="Riley R."/>
            <person name="Labutti K."/>
            <person name="Andreopoulos B."/>
            <person name="Lipzen A."/>
            <person name="Chen C."/>
            <person name="Yanf M."/>
            <person name="Daum C."/>
            <person name="Ng V."/>
            <person name="Clum A."/>
            <person name="Steindorff A."/>
            <person name="Ohm R."/>
            <person name="Martin F."/>
            <person name="Silar P."/>
            <person name="Natvig D."/>
            <person name="Lalanne C."/>
            <person name="Gautier V."/>
            <person name="Ament-Velasquez S.L."/>
            <person name="Kruys A."/>
            <person name="Hutchinson M.I."/>
            <person name="Powell A.J."/>
            <person name="Barry K."/>
            <person name="Miller A.N."/>
            <person name="Grigoriev I.V."/>
            <person name="Debuchy R."/>
            <person name="Gladieux P."/>
            <person name="Thoren M.H."/>
            <person name="Johannesson H."/>
        </authorList>
    </citation>
    <scope>NUCLEOTIDE SEQUENCE</scope>
    <source>
        <strain evidence="2">SMH4607-1</strain>
    </source>
</reference>
<dbReference type="PANTHER" id="PTHR24148">
    <property type="entry name" value="ANKYRIN REPEAT DOMAIN-CONTAINING PROTEIN 39 HOMOLOG-RELATED"/>
    <property type="match status" value="1"/>
</dbReference>
<gene>
    <name evidence="2" type="ORF">B0H67DRAFT_586184</name>
</gene>
<dbReference type="PANTHER" id="PTHR24148:SF64">
    <property type="entry name" value="HETEROKARYON INCOMPATIBILITY DOMAIN-CONTAINING PROTEIN"/>
    <property type="match status" value="1"/>
</dbReference>
<protein>
    <submittedName>
        <fullName evidence="2">Heterokaryon incompatibility protein-domain-containing protein</fullName>
    </submittedName>
</protein>
<evidence type="ECO:0000313" key="3">
    <source>
        <dbReference type="Proteomes" id="UP001172102"/>
    </source>
</evidence>
<dbReference type="AlphaFoldDB" id="A0AA40A9F4"/>
<evidence type="ECO:0000259" key="1">
    <source>
        <dbReference type="Pfam" id="PF06985"/>
    </source>
</evidence>
<evidence type="ECO:0000313" key="2">
    <source>
        <dbReference type="EMBL" id="KAK0711732.1"/>
    </source>
</evidence>
<organism evidence="2 3">
    <name type="scientific">Lasiosphaeris hirsuta</name>
    <dbReference type="NCBI Taxonomy" id="260670"/>
    <lineage>
        <taxon>Eukaryota</taxon>
        <taxon>Fungi</taxon>
        <taxon>Dikarya</taxon>
        <taxon>Ascomycota</taxon>
        <taxon>Pezizomycotina</taxon>
        <taxon>Sordariomycetes</taxon>
        <taxon>Sordariomycetidae</taxon>
        <taxon>Sordariales</taxon>
        <taxon>Lasiosphaeriaceae</taxon>
        <taxon>Lasiosphaeris</taxon>
    </lineage>
</organism>
<comment type="caution">
    <text evidence="2">The sequence shown here is derived from an EMBL/GenBank/DDBJ whole genome shotgun (WGS) entry which is preliminary data.</text>
</comment>
<dbReference type="Pfam" id="PF06985">
    <property type="entry name" value="HET"/>
    <property type="match status" value="1"/>
</dbReference>
<dbReference type="InterPro" id="IPR052895">
    <property type="entry name" value="HetReg/Transcr_Mod"/>
</dbReference>
<proteinExistence type="predicted"/>
<keyword evidence="3" id="KW-1185">Reference proteome</keyword>